<evidence type="ECO:0000313" key="1">
    <source>
        <dbReference type="EMBL" id="SIT59231.1"/>
    </source>
</evidence>
<gene>
    <name evidence="1" type="ORF">BQ8794_70161</name>
</gene>
<dbReference type="Proteomes" id="UP000188388">
    <property type="component" value="Unassembled WGS sequence"/>
</dbReference>
<dbReference type="InterPro" id="IPR010385">
    <property type="entry name" value="DUF982"/>
</dbReference>
<protein>
    <recommendedName>
        <fullName evidence="3">DUF982 domain-containing protein</fullName>
    </recommendedName>
</protein>
<evidence type="ECO:0008006" key="3">
    <source>
        <dbReference type="Google" id="ProtNLM"/>
    </source>
</evidence>
<proteinExistence type="predicted"/>
<dbReference type="Gene3D" id="6.10.250.730">
    <property type="match status" value="1"/>
</dbReference>
<sequence length="90" mass="10355">MNDVPFSEPMTLKLQSIGERKVASSWEAIECMQQWPDRARGRNWRAAYRACRDALDGWRTAREARTAFVKAAHTADCWSRDANPPERQSS</sequence>
<dbReference type="Pfam" id="PF06169">
    <property type="entry name" value="DUF982"/>
    <property type="match status" value="1"/>
</dbReference>
<dbReference type="EMBL" id="FTPD01000067">
    <property type="protein sequence ID" value="SIT59231.1"/>
    <property type="molecule type" value="Genomic_DNA"/>
</dbReference>
<evidence type="ECO:0000313" key="2">
    <source>
        <dbReference type="Proteomes" id="UP000188388"/>
    </source>
</evidence>
<name>A0A1R3VIZ0_9HYPH</name>
<organism evidence="1 2">
    <name type="scientific">Mesorhizobium prunaredense</name>
    <dbReference type="NCBI Taxonomy" id="1631249"/>
    <lineage>
        <taxon>Bacteria</taxon>
        <taxon>Pseudomonadati</taxon>
        <taxon>Pseudomonadota</taxon>
        <taxon>Alphaproteobacteria</taxon>
        <taxon>Hyphomicrobiales</taxon>
        <taxon>Phyllobacteriaceae</taxon>
        <taxon>Mesorhizobium</taxon>
    </lineage>
</organism>
<reference evidence="2" key="1">
    <citation type="submission" date="2017-01" db="EMBL/GenBank/DDBJ databases">
        <authorList>
            <person name="Brunel B."/>
        </authorList>
    </citation>
    <scope>NUCLEOTIDE SEQUENCE [LARGE SCALE GENOMIC DNA]</scope>
</reference>
<dbReference type="RefSeq" id="WP_077382659.1">
    <property type="nucleotide sequence ID" value="NZ_FTPD01000067.1"/>
</dbReference>
<dbReference type="AlphaFoldDB" id="A0A1R3VIZ0"/>
<accession>A0A1R3VIZ0</accession>
<keyword evidence="2" id="KW-1185">Reference proteome</keyword>